<evidence type="ECO:0000313" key="8">
    <source>
        <dbReference type="EMBL" id="KAK2163786.1"/>
    </source>
</evidence>
<comment type="similarity">
    <text evidence="4">Belongs to the huntingtin family.</text>
</comment>
<sequence>MAISLEKLVKALEAIKVLQPDVLPSEQPKKKEQVPPTKKEKMINCNVIADCMCSPALRNISEFPKFLGIAMETFLMLCDDTESDVRMVADECLNRTIKTLLETNLGRIQVELYKEIKKNGSPRSLRAALWRFADLCHLIRPQKCRPYVVNLLPCLARICCRSEESVQETLVTAMTKICPALMGFTNDMEIKMLLKAFLPNISSNSASARRTAASSLSLICQNCHKPQTFFAYLLHTLLDMVIPVDEAKDVYLLLGILLSLRHIIHYMNSVDQQRRSHQDEKIKDGGGQGQKGKEVEARVGVKELVQVCEVLLYYLNHSDHNVVTASLETLQQLLKTTPAPLLDILLTQGSIQKSSIFEKDLTPGMKARTESRGKLPSVSDDAALEDDIDRGSEVTGESEIADSGVMTSDSQTAGSSVISDMSKGSDTRSLEDDEDLVKVDVNDVDLDHAVDPDQEENSDATEPMKVMQGSIMTDDDYTNIEIGDLSDDRAISQSSSMDTLSEAHSSPKLARMRKGASIDCTSVHSTGGILPEDVDTCESPANGTNGTLNSISREGDIGTLLGDDLPLLYCARVLCSKFLLSGYRHGLIPDQQIRVSIKALALGCTGSIIAIHPTVLLENLHKSSPVPGELQPLSDVLRYASHNDPQLKGYTAVLVGSLLWAILHVSHGNMKRWLKQHAHTAPSDITLDDLTGLLMSLLDDESAVTSRQALVALKTCLMPILHSVHSEYGIRVLLKLLHLKDNPYWLVKVELLELLGDLDFKVICYLEKVCDEIRKGSHHFMGRLSIQDHIIQDIFLTLLGDEDSRVRHAASAALVRVIPRLFYPVDHPQHDPVVAKAKEFITDYLDPIMHDWSHPPQPLIHGLVKPYHFNMTEHCPMFIEAALSRIVAFIIQTLVKSTSKHLTCGCCHALFLLSERYLVTQYATAWCCCPLNSQPKGRTSSKSPSYGGTSGSASSVSSTLSLDDILPGSGGGPLAFIMALITSSPIAFDLSTHQNILHLAGNLFAGAAYRSLRKPGESVNASEESRWIYITDRLLVPLADQLLVHVARLLNICAHIMEDQHPGPPQSKPTLPSLPNAPSLSPIKRKAKGVKEEGTGTQANPQTSDKTGNKPAKEAAKDVEKDKVKTKDTLGTFYNIAHYMKLYETLRGAYSNYKISLDMNSCEKFSSMLSASLEVLAQLCEVAGIVEIGKHAEEILGYLKSTVTMEDTMSILCVQAAHFTYQYQIHRSKTSQCRVLFCLLLYSQLLKALFGTNLASQWESTQTVGITCKPGKAARLTSNIRPGLYHCCFTTPYTQFTQCLAGASFRSTTMVDQEDSFNDIFYEISLISLIQWLKKRAEKRVPAIMKPGSKADKASIGAYIRLFEPLVIKALKQYTISSSLQLQQQVLNLLAQLVQLRVNYCLLDSDQIFIGFVIKQFEYIEEGQIRNSGSLIPNIFYFLVLLSYERYHSKSVISMPKIIQLCDGLLASGLDSNTHVIPALQCIVHDLFVLRSVNKADAGKDLDTQREVVIAMLLKLIKHHQVLELFILVLYQCHKDGEDKWKRLSRQVTDTVLPLLARQEMNIDSQRAVDVVNRLFEFVAPSVFRPVDIILKSLFTPPPDLSSITGLQRWLGQVLILLRVLMNQSKEEMVLSRLQELELGVALFSDTPHKHHSRKRAGNLSENVKEVQEEKSVCFSVPEETLARFLLQVIGVASSEICWRSSRLTCEVSSFKFLCQEVSHLLLYITHMFQSGNGRSALNMILYSNDSLQSVSSGGLAVKHPALGANGRRFEPRIYRKVATFAMGMIKRDPPPGFYSIHNISATFRTLAILEPALTLQWCNILILLNYENQHWWSEVLQTPQKYVLGSPSGENSRTEADPPNNHSVHLEIVRRGGLILFCDYVCENLNDAEHVTWVIINHVNDLIHLSLEPPVQDFISAIHRNSAASGLFIQAINLQCEHLVKPSVIKKTLQCLEAIHLSQSGALMTLLIDKFLHTHHLAVSRHCDTIACQRVEMLLAENFDDSRNQLPLEDLERLVQFMKSHGLTKRHARLASLLNQYRTVLCPESKLTLSPEKTHPLVIANGDVTEITIDTLWYVSIVRDQCFSATAKPRECALLLQNLDYTNILSIIMTKECNLAILEECISLGASRTLTAARQAKEVMLIPTQVGDTLYPQNSPSREKALDPLFQASQITLLRHINSLINLLPVPHQIIIYQDTGMDCHEDQYREKMEDILMDITWLEMTFQLTSALLQYLVSLPQFPWQPSLPDESTMDVARFCIFSLEVLHWMLEHDQYPNSLQIQTVFECFGVALQRPEIQKIIAQKEKASWVCTAIRTIYQFLRSVLVLPGSQLVRLPNQDNQDDGTAAAFDGTAAAFDGTAAAFDDFHHVVHACDQISELIHCLKSYLNPHTTHSLARLPLVNSYARTPPLVWKMGWMPSPMGDMKTSLPPVPQEYLLEKDILKEFIFRINVLGWTSRQQFEETWMSLLGVLNPLNLTEAQHQSAEEDIEWCQCAVLAMRSITCLLVQSSLTPYSGNPNNSTWEYRPRDKPMAFLHTKVGRKLTHVRGIIEQELQSLIRQQTDTSTHHPYRQLSNLYELHRHLYVDNADREWGVNEFGLGQMSVESLWSLLGMLNLSLTNPQPESSGESTSDTNSSSEIPSPKIVQPFLHKIPITQCIKQRSSVQSGLDIHSCLQFLLELFKQLLSPNANPRTSLMQLHETIKAVVMLSDLFIEKSQYEWMLETLLDVYRTHPVEDELVVQYIIVGVCKAAAITGMDPITMERVLKMIETCMKSSHLPTKVCTLYGCLYLLETGMVEITSQVIHTLTDYLYKTLNSITHTTIHSQQHVVVMWAVVFYILENYHDETNETDFTNKMLQLCITTVSSQEDVVPLPVYLIILRGLERLLLADVPTKLDAEQLVKLSVGRLCLPSPQRALAALGLMLTCMYSGKQGDQWTPTQLLEEPDFTIKDRIVQDPESLIVAMERVTVLFDRIRKGFPYEARVITRILPSFLADFFPPQDIMNKVIGEFLSNQQPHPQLMAAVLFQVFEQLLDNSQSRLVQDWVMLSLSNFTQRSPIAMAVWSLTCFFISASTNKWLRALLPHILGRMGKMDSVDTKMFCIAALDFWNQLKDATQKRAFVSTFQTVAKPDSPYTQLLASIGT</sequence>
<dbReference type="EMBL" id="JAODUP010000074">
    <property type="protein sequence ID" value="KAK2163786.1"/>
    <property type="molecule type" value="Genomic_DNA"/>
</dbReference>
<keyword evidence="9" id="KW-1185">Reference proteome</keyword>
<dbReference type="Proteomes" id="UP001208570">
    <property type="component" value="Unassembled WGS sequence"/>
</dbReference>
<dbReference type="InterPro" id="IPR016024">
    <property type="entry name" value="ARM-type_fold"/>
</dbReference>
<dbReference type="PANTHER" id="PTHR10170:SF10">
    <property type="entry name" value="HUNTINGTIN"/>
    <property type="match status" value="1"/>
</dbReference>
<evidence type="ECO:0000256" key="6">
    <source>
        <dbReference type="ARBA" id="ARBA00023242"/>
    </source>
</evidence>
<feature type="region of interest" description="Disordered" evidence="7">
    <location>
        <begin position="364"/>
        <end position="432"/>
    </location>
</feature>
<feature type="compositionally biased region" description="Low complexity" evidence="7">
    <location>
        <begin position="1069"/>
        <end position="1082"/>
    </location>
</feature>
<feature type="region of interest" description="Disordered" evidence="7">
    <location>
        <begin position="1061"/>
        <end position="1121"/>
    </location>
</feature>
<dbReference type="InterPro" id="IPR011989">
    <property type="entry name" value="ARM-like"/>
</dbReference>
<protein>
    <recommendedName>
        <fullName evidence="10">Huntingtin</fullName>
    </recommendedName>
</protein>
<evidence type="ECO:0000256" key="5">
    <source>
        <dbReference type="ARBA" id="ARBA00022490"/>
    </source>
</evidence>
<feature type="compositionally biased region" description="Basic and acidic residues" evidence="7">
    <location>
        <begin position="364"/>
        <end position="373"/>
    </location>
</feature>
<evidence type="ECO:0008006" key="10">
    <source>
        <dbReference type="Google" id="ProtNLM"/>
    </source>
</evidence>
<dbReference type="Pfam" id="PF20927">
    <property type="entry name" value="Htt_C-HEAT"/>
    <property type="match status" value="1"/>
</dbReference>
<dbReference type="Gene3D" id="1.25.10.10">
    <property type="entry name" value="Leucine-rich Repeat Variant"/>
    <property type="match status" value="2"/>
</dbReference>
<dbReference type="Pfam" id="PF20926">
    <property type="entry name" value="Htt_N-HEAT_1"/>
    <property type="match status" value="1"/>
</dbReference>
<feature type="compositionally biased region" description="Basic and acidic residues" evidence="7">
    <location>
        <begin position="1107"/>
        <end position="1121"/>
    </location>
</feature>
<dbReference type="SUPFAM" id="SSF48371">
    <property type="entry name" value="ARM repeat"/>
    <property type="match status" value="2"/>
</dbReference>
<dbReference type="InterPro" id="IPR048413">
    <property type="entry name" value="Htt_C-HEAT_rpt"/>
</dbReference>
<dbReference type="InterPro" id="IPR048412">
    <property type="entry name" value="Htt_bridge"/>
</dbReference>
<keyword evidence="6" id="KW-0539">Nucleus</keyword>
<name>A0AAD9K2M6_9ANNE</name>
<dbReference type="Pfam" id="PF20925">
    <property type="entry name" value="Htt_bridge"/>
    <property type="match status" value="1"/>
</dbReference>
<dbReference type="InterPro" id="IPR000091">
    <property type="entry name" value="Huntingtin"/>
</dbReference>
<evidence type="ECO:0000256" key="2">
    <source>
        <dbReference type="ARBA" id="ARBA00004123"/>
    </source>
</evidence>
<dbReference type="InterPro" id="IPR028426">
    <property type="entry name" value="Huntingtin_fam"/>
</dbReference>
<evidence type="ECO:0000256" key="7">
    <source>
        <dbReference type="SAM" id="MobiDB-lite"/>
    </source>
</evidence>
<dbReference type="PRINTS" id="PR00375">
    <property type="entry name" value="HUNTINGTIN"/>
</dbReference>
<proteinExistence type="inferred from homology"/>
<comment type="function">
    <text evidence="1">May play a role in microtubule-mediated transport or vesicle function.</text>
</comment>
<feature type="compositionally biased region" description="Low complexity" evidence="7">
    <location>
        <begin position="943"/>
        <end position="956"/>
    </location>
</feature>
<dbReference type="PANTHER" id="PTHR10170">
    <property type="entry name" value="HUNTINGTON DISEASE PROTEIN"/>
    <property type="match status" value="1"/>
</dbReference>
<evidence type="ECO:0000256" key="4">
    <source>
        <dbReference type="ARBA" id="ARBA00007153"/>
    </source>
</evidence>
<evidence type="ECO:0000256" key="1">
    <source>
        <dbReference type="ARBA" id="ARBA00002907"/>
    </source>
</evidence>
<comment type="subcellular location">
    <subcellularLocation>
        <location evidence="3">Cytoplasm</location>
    </subcellularLocation>
    <subcellularLocation>
        <location evidence="2">Nucleus</location>
    </subcellularLocation>
</comment>
<reference evidence="8" key="1">
    <citation type="journal article" date="2023" name="Mol. Biol. Evol.">
        <title>Third-Generation Sequencing Reveals the Adaptive Role of the Epigenome in Three Deep-Sea Polychaetes.</title>
        <authorList>
            <person name="Perez M."/>
            <person name="Aroh O."/>
            <person name="Sun Y."/>
            <person name="Lan Y."/>
            <person name="Juniper S.K."/>
            <person name="Young C.R."/>
            <person name="Angers B."/>
            <person name="Qian P.Y."/>
        </authorList>
    </citation>
    <scope>NUCLEOTIDE SEQUENCE</scope>
    <source>
        <strain evidence="8">P08H-3</strain>
    </source>
</reference>
<dbReference type="InterPro" id="IPR048411">
    <property type="entry name" value="Htt_N_HEAT_rpt-1"/>
</dbReference>
<accession>A0AAD9K2M6</accession>
<keyword evidence="5" id="KW-0963">Cytoplasm</keyword>
<dbReference type="GO" id="GO:0005737">
    <property type="term" value="C:cytoplasm"/>
    <property type="evidence" value="ECO:0007669"/>
    <property type="project" value="UniProtKB-SubCell"/>
</dbReference>
<feature type="compositionally biased region" description="Polar residues" evidence="7">
    <location>
        <begin position="1095"/>
        <end position="1106"/>
    </location>
</feature>
<feature type="compositionally biased region" description="Polar residues" evidence="7">
    <location>
        <begin position="405"/>
        <end position="422"/>
    </location>
</feature>
<dbReference type="InterPro" id="IPR024613">
    <property type="entry name" value="Huntingtin_N_HEAT_rpt-2"/>
</dbReference>
<gene>
    <name evidence="8" type="ORF">LSH36_74g07002</name>
</gene>
<feature type="region of interest" description="Disordered" evidence="7">
    <location>
        <begin position="935"/>
        <end position="956"/>
    </location>
</feature>
<evidence type="ECO:0000313" key="9">
    <source>
        <dbReference type="Proteomes" id="UP001208570"/>
    </source>
</evidence>
<organism evidence="8 9">
    <name type="scientific">Paralvinella palmiformis</name>
    <dbReference type="NCBI Taxonomy" id="53620"/>
    <lineage>
        <taxon>Eukaryota</taxon>
        <taxon>Metazoa</taxon>
        <taxon>Spiralia</taxon>
        <taxon>Lophotrochozoa</taxon>
        <taxon>Annelida</taxon>
        <taxon>Polychaeta</taxon>
        <taxon>Sedentaria</taxon>
        <taxon>Canalipalpata</taxon>
        <taxon>Terebellida</taxon>
        <taxon>Terebelliformia</taxon>
        <taxon>Alvinellidae</taxon>
        <taxon>Paralvinella</taxon>
    </lineage>
</organism>
<feature type="region of interest" description="Disordered" evidence="7">
    <location>
        <begin position="2617"/>
        <end position="2639"/>
    </location>
</feature>
<comment type="caution">
    <text evidence="8">The sequence shown here is derived from an EMBL/GenBank/DDBJ whole genome shotgun (WGS) entry which is preliminary data.</text>
</comment>
<evidence type="ECO:0000256" key="3">
    <source>
        <dbReference type="ARBA" id="ARBA00004496"/>
    </source>
</evidence>
<dbReference type="GO" id="GO:0005634">
    <property type="term" value="C:nucleus"/>
    <property type="evidence" value="ECO:0007669"/>
    <property type="project" value="UniProtKB-SubCell"/>
</dbReference>
<dbReference type="Pfam" id="PF12372">
    <property type="entry name" value="Htt_N-HEAT"/>
    <property type="match status" value="2"/>
</dbReference>
<feature type="compositionally biased region" description="Basic and acidic residues" evidence="7">
    <location>
        <begin position="423"/>
        <end position="432"/>
    </location>
</feature>